<dbReference type="RefSeq" id="WP_062973647.1">
    <property type="nucleotide sequence ID" value="NZ_JAAXOS010000014.1"/>
</dbReference>
<dbReference type="InterPro" id="IPR051604">
    <property type="entry name" value="Ergot_Alk_Oxidoreductase"/>
</dbReference>
<dbReference type="InterPro" id="IPR036291">
    <property type="entry name" value="NAD(P)-bd_dom_sf"/>
</dbReference>
<comment type="caution">
    <text evidence="2">The sequence shown here is derived from an EMBL/GenBank/DDBJ whole genome shotgun (WGS) entry which is preliminary data.</text>
</comment>
<dbReference type="Gene3D" id="3.40.50.720">
    <property type="entry name" value="NAD(P)-binding Rossmann-like Domain"/>
    <property type="match status" value="1"/>
</dbReference>
<evidence type="ECO:0000313" key="2">
    <source>
        <dbReference type="EMBL" id="NKY29814.1"/>
    </source>
</evidence>
<reference evidence="2 3" key="1">
    <citation type="submission" date="2020-04" db="EMBL/GenBank/DDBJ databases">
        <title>MicrobeNet Type strains.</title>
        <authorList>
            <person name="Nicholson A.C."/>
        </authorList>
    </citation>
    <scope>NUCLEOTIDE SEQUENCE [LARGE SCALE GENOMIC DNA]</scope>
    <source>
        <strain evidence="2 3">DSM 44956</strain>
    </source>
</reference>
<evidence type="ECO:0000259" key="1">
    <source>
        <dbReference type="Pfam" id="PF13460"/>
    </source>
</evidence>
<organism evidence="2 3">
    <name type="scientific">Nocardia gamkensis</name>
    <dbReference type="NCBI Taxonomy" id="352869"/>
    <lineage>
        <taxon>Bacteria</taxon>
        <taxon>Bacillati</taxon>
        <taxon>Actinomycetota</taxon>
        <taxon>Actinomycetes</taxon>
        <taxon>Mycobacteriales</taxon>
        <taxon>Nocardiaceae</taxon>
        <taxon>Nocardia</taxon>
    </lineage>
</organism>
<dbReference type="Proteomes" id="UP000540698">
    <property type="component" value="Unassembled WGS sequence"/>
</dbReference>
<dbReference type="PANTHER" id="PTHR43162">
    <property type="match status" value="1"/>
</dbReference>
<dbReference type="SUPFAM" id="SSF51735">
    <property type="entry name" value="NAD(P)-binding Rossmann-fold domains"/>
    <property type="match status" value="1"/>
</dbReference>
<sequence>MILVTGATGNVGSEVVAAVRRSGQPVRALVRDIDGVALPPGVTAVSGDLDVPDTMAEAIDGARAMFLLPGHANLPALLDRAKSAGLQHVVLLSSGSAELVDSANVVARSMARSEQAVRESGLAWTFLRPRSFMSNALRWLPQLAAGDVVRVRFPRVPVAAIDPADIAAVAARALTDDAFADRILDLTGPASLCPADQIAILAEVLDRPLVCRELTDDETRAELAASLPPEYAAAFADFYLDGSLDESRVYPTVREVTGHEPRTFTDWAVAHTAAFATD</sequence>
<dbReference type="AlphaFoldDB" id="A0A7X6R5R5"/>
<keyword evidence="3" id="KW-1185">Reference proteome</keyword>
<proteinExistence type="predicted"/>
<dbReference type="EMBL" id="JAAXOS010000014">
    <property type="protein sequence ID" value="NKY29814.1"/>
    <property type="molecule type" value="Genomic_DNA"/>
</dbReference>
<evidence type="ECO:0000313" key="3">
    <source>
        <dbReference type="Proteomes" id="UP000540698"/>
    </source>
</evidence>
<dbReference type="Pfam" id="PF13460">
    <property type="entry name" value="NAD_binding_10"/>
    <property type="match status" value="1"/>
</dbReference>
<name>A0A7X6R5R5_9NOCA</name>
<gene>
    <name evidence="2" type="ORF">HGB38_26920</name>
</gene>
<feature type="domain" description="NAD(P)-binding" evidence="1">
    <location>
        <begin position="6"/>
        <end position="176"/>
    </location>
</feature>
<accession>A0A7X6R5R5</accession>
<dbReference type="PANTHER" id="PTHR43162:SF1">
    <property type="entry name" value="PRESTALK A DIFFERENTIATION PROTEIN A"/>
    <property type="match status" value="1"/>
</dbReference>
<protein>
    <submittedName>
        <fullName evidence="2">NAD(P)H-binding protein</fullName>
    </submittedName>
</protein>
<dbReference type="Gene3D" id="3.90.25.10">
    <property type="entry name" value="UDP-galactose 4-epimerase, domain 1"/>
    <property type="match status" value="1"/>
</dbReference>
<dbReference type="InterPro" id="IPR016040">
    <property type="entry name" value="NAD(P)-bd_dom"/>
</dbReference>